<reference evidence="1 2" key="1">
    <citation type="journal article" date="2017" name="Nat. Commun.">
        <title>Genome assembly with in vitro proximity ligation data and whole-genome triplication in lettuce.</title>
        <authorList>
            <person name="Reyes-Chin-Wo S."/>
            <person name="Wang Z."/>
            <person name="Yang X."/>
            <person name="Kozik A."/>
            <person name="Arikit S."/>
            <person name="Song C."/>
            <person name="Xia L."/>
            <person name="Froenicke L."/>
            <person name="Lavelle D.O."/>
            <person name="Truco M.J."/>
            <person name="Xia R."/>
            <person name="Zhu S."/>
            <person name="Xu C."/>
            <person name="Xu H."/>
            <person name="Xu X."/>
            <person name="Cox K."/>
            <person name="Korf I."/>
            <person name="Meyers B.C."/>
            <person name="Michelmore R.W."/>
        </authorList>
    </citation>
    <scope>NUCLEOTIDE SEQUENCE [LARGE SCALE GENOMIC DNA]</scope>
    <source>
        <strain evidence="2">cv. Salinas</strain>
        <tissue evidence="1">Seedlings</tissue>
    </source>
</reference>
<gene>
    <name evidence="1" type="ORF">LSAT_V11C800397570</name>
</gene>
<dbReference type="PANTHER" id="PTHR33431">
    <property type="entry name" value="ENABLED-LIKE PROTEIN (DUF1635)"/>
    <property type="match status" value="1"/>
</dbReference>
<comment type="caution">
    <text evidence="1">The sequence shown here is derived from an EMBL/GenBank/DDBJ whole genome shotgun (WGS) entry which is preliminary data.</text>
</comment>
<dbReference type="AlphaFoldDB" id="A0A9R1UTL5"/>
<accession>A0A9R1UTL5</accession>
<dbReference type="PANTHER" id="PTHR33431:SF2">
    <property type="entry name" value="CAMP-DEPENDENT PROTEIN KINASE CATALYTIC SUBUNIT-LIKE"/>
    <property type="match status" value="1"/>
</dbReference>
<keyword evidence="2" id="KW-1185">Reference proteome</keyword>
<dbReference type="InterPro" id="IPR012862">
    <property type="entry name" value="DUF1635"/>
</dbReference>
<proteinExistence type="predicted"/>
<name>A0A9R1UTL5_LACSA</name>
<sequence>MEDAYIALNSECYYQEEALNIFLSQSHLKIALDTTGLKLSLLYSKLEMETIIACANEEIARKIDEALYLKSLLTKTIKERDEFRFKCQILVSKNLVLQQEIQKLEANLSSFVRVARTSYIEDDPIAQVVSSLASNENSTKTQLTDQIPLLSLPPPPSQSLTDVIDNVVLTKRLPEKGKFLHAMMKSGPLLQNLLLVGHLPQWRNPPPKLNSIKIPQVTIPSPFMRVHGFDFPQSPTPRIKKMFTDHH</sequence>
<dbReference type="Pfam" id="PF07795">
    <property type="entry name" value="DUF1635"/>
    <property type="match status" value="1"/>
</dbReference>
<dbReference type="EMBL" id="NBSK02000008">
    <property type="protein sequence ID" value="KAJ0193303.1"/>
    <property type="molecule type" value="Genomic_DNA"/>
</dbReference>
<organism evidence="1 2">
    <name type="scientific">Lactuca sativa</name>
    <name type="common">Garden lettuce</name>
    <dbReference type="NCBI Taxonomy" id="4236"/>
    <lineage>
        <taxon>Eukaryota</taxon>
        <taxon>Viridiplantae</taxon>
        <taxon>Streptophyta</taxon>
        <taxon>Embryophyta</taxon>
        <taxon>Tracheophyta</taxon>
        <taxon>Spermatophyta</taxon>
        <taxon>Magnoliopsida</taxon>
        <taxon>eudicotyledons</taxon>
        <taxon>Gunneridae</taxon>
        <taxon>Pentapetalae</taxon>
        <taxon>asterids</taxon>
        <taxon>campanulids</taxon>
        <taxon>Asterales</taxon>
        <taxon>Asteraceae</taxon>
        <taxon>Cichorioideae</taxon>
        <taxon>Cichorieae</taxon>
        <taxon>Lactucinae</taxon>
        <taxon>Lactuca</taxon>
    </lineage>
</organism>
<protein>
    <submittedName>
        <fullName evidence="1">Uncharacterized protein</fullName>
    </submittedName>
</protein>
<evidence type="ECO:0000313" key="2">
    <source>
        <dbReference type="Proteomes" id="UP000235145"/>
    </source>
</evidence>
<evidence type="ECO:0000313" key="1">
    <source>
        <dbReference type="EMBL" id="KAJ0193303.1"/>
    </source>
</evidence>
<dbReference type="Proteomes" id="UP000235145">
    <property type="component" value="Unassembled WGS sequence"/>
</dbReference>